<evidence type="ECO:0000256" key="6">
    <source>
        <dbReference type="ARBA" id="ARBA00013873"/>
    </source>
</evidence>
<dbReference type="Pfam" id="PF08234">
    <property type="entry name" value="Spindle_Spc25"/>
    <property type="match status" value="1"/>
</dbReference>
<dbReference type="InterPro" id="IPR013255">
    <property type="entry name" value="Spc25_C"/>
</dbReference>
<dbReference type="PANTHER" id="PTHR32268:SF11">
    <property type="entry name" value="HOMOSERINE O-ACETYLTRANSFERASE"/>
    <property type="match status" value="1"/>
</dbReference>
<dbReference type="OrthoDB" id="191364at2759"/>
<dbReference type="OMA" id="EWPLNTP"/>
<dbReference type="Gene3D" id="3.40.50.1820">
    <property type="entry name" value="alpha/beta hydrolase"/>
    <property type="match status" value="1"/>
</dbReference>
<evidence type="ECO:0000256" key="16">
    <source>
        <dbReference type="SAM" id="MobiDB-lite"/>
    </source>
</evidence>
<keyword evidence="9 19" id="KW-0808">Transferase</keyword>
<keyword evidence="8" id="KW-0132">Cell division</keyword>
<dbReference type="InterPro" id="IPR029058">
    <property type="entry name" value="AB_hydrolase_fold"/>
</dbReference>
<dbReference type="NCBIfam" id="TIGR01392">
    <property type="entry name" value="homoserO_Ac_trn"/>
    <property type="match status" value="1"/>
</dbReference>
<dbReference type="GeneID" id="30991032"/>
<comment type="function">
    <text evidence="1">Acts as a component of the essential kinetochore-associated NDC80 complex, which is required for chromosome segregation and spindle checkpoint activity.</text>
</comment>
<evidence type="ECO:0000256" key="13">
    <source>
        <dbReference type="ARBA" id="ARBA00023306"/>
    </source>
</evidence>
<dbReference type="InterPro" id="IPR000073">
    <property type="entry name" value="AB_hydrolase_1"/>
</dbReference>
<dbReference type="SUPFAM" id="SSF53474">
    <property type="entry name" value="alpha/beta-Hydrolases"/>
    <property type="match status" value="1"/>
</dbReference>
<dbReference type="GO" id="GO:0031262">
    <property type="term" value="C:Ndc80 complex"/>
    <property type="evidence" value="ECO:0007669"/>
    <property type="project" value="InterPro"/>
</dbReference>
<feature type="domain" description="AB hydrolase-1" evidence="17">
    <location>
        <begin position="253"/>
        <end position="613"/>
    </location>
</feature>
<evidence type="ECO:0000313" key="20">
    <source>
        <dbReference type="Proteomes" id="UP000094389"/>
    </source>
</evidence>
<dbReference type="RefSeq" id="XP_020068715.1">
    <property type="nucleotide sequence ID" value="XM_020216636.1"/>
</dbReference>
<name>A0A1E4RWQ2_CYBJN</name>
<dbReference type="GO" id="GO:0004414">
    <property type="term" value="F:homoserine O-acetyltransferase activity"/>
    <property type="evidence" value="ECO:0007669"/>
    <property type="project" value="TreeGrafter"/>
</dbReference>
<dbReference type="Gene3D" id="3.30.457.50">
    <property type="entry name" value="Chromosome segregation protein Spc25"/>
    <property type="match status" value="1"/>
</dbReference>
<dbReference type="HAMAP" id="MF_00296">
    <property type="entry name" value="MetX_acyltransf"/>
    <property type="match status" value="1"/>
</dbReference>
<organism evidence="19 20">
    <name type="scientific">Cyberlindnera jadinii (strain ATCC 18201 / CBS 1600 / BCRC 20928 / JCM 3617 / NBRC 0987 / NRRL Y-1542)</name>
    <name type="common">Torula yeast</name>
    <name type="synonym">Candida utilis</name>
    <dbReference type="NCBI Taxonomy" id="983966"/>
    <lineage>
        <taxon>Eukaryota</taxon>
        <taxon>Fungi</taxon>
        <taxon>Dikarya</taxon>
        <taxon>Ascomycota</taxon>
        <taxon>Saccharomycotina</taxon>
        <taxon>Saccharomycetes</taxon>
        <taxon>Phaffomycetales</taxon>
        <taxon>Phaffomycetaceae</taxon>
        <taxon>Cyberlindnera</taxon>
    </lineage>
</organism>
<evidence type="ECO:0000256" key="8">
    <source>
        <dbReference type="ARBA" id="ARBA00022618"/>
    </source>
</evidence>
<feature type="compositionally biased region" description="Low complexity" evidence="16">
    <location>
        <begin position="487"/>
        <end position="509"/>
    </location>
</feature>
<protein>
    <recommendedName>
        <fullName evidence="6">Probable kinetochore protein SPC25</fullName>
    </recommendedName>
</protein>
<keyword evidence="20" id="KW-1185">Reference proteome</keyword>
<dbReference type="GO" id="GO:0009086">
    <property type="term" value="P:methionine biosynthetic process"/>
    <property type="evidence" value="ECO:0007669"/>
    <property type="project" value="TreeGrafter"/>
</dbReference>
<evidence type="ECO:0000259" key="18">
    <source>
        <dbReference type="Pfam" id="PF08234"/>
    </source>
</evidence>
<proteinExistence type="inferred from homology"/>
<keyword evidence="11" id="KW-0995">Kinetochore</keyword>
<dbReference type="GO" id="GO:0009092">
    <property type="term" value="P:homoserine metabolic process"/>
    <property type="evidence" value="ECO:0007669"/>
    <property type="project" value="TreeGrafter"/>
</dbReference>
<keyword evidence="7" id="KW-0158">Chromosome</keyword>
<dbReference type="STRING" id="983966.A0A1E4RWQ2"/>
<evidence type="ECO:0000256" key="9">
    <source>
        <dbReference type="ARBA" id="ARBA00022679"/>
    </source>
</evidence>
<evidence type="ECO:0000256" key="11">
    <source>
        <dbReference type="ARBA" id="ARBA00022838"/>
    </source>
</evidence>
<evidence type="ECO:0000259" key="17">
    <source>
        <dbReference type="Pfam" id="PF00561"/>
    </source>
</evidence>
<evidence type="ECO:0000256" key="2">
    <source>
        <dbReference type="ARBA" id="ARBA00004629"/>
    </source>
</evidence>
<dbReference type="CDD" id="cd23784">
    <property type="entry name" value="RWD_Spc25"/>
    <property type="match status" value="1"/>
</dbReference>
<evidence type="ECO:0000313" key="19">
    <source>
        <dbReference type="EMBL" id="ODV71676.1"/>
    </source>
</evidence>
<dbReference type="InterPro" id="IPR008220">
    <property type="entry name" value="HAT_MetX-like"/>
</dbReference>
<dbReference type="PANTHER" id="PTHR32268">
    <property type="entry name" value="HOMOSERINE O-ACETYLTRANSFERASE"/>
    <property type="match status" value="1"/>
</dbReference>
<evidence type="ECO:0000256" key="7">
    <source>
        <dbReference type="ARBA" id="ARBA00022454"/>
    </source>
</evidence>
<accession>A0A1E4RWQ2</accession>
<comment type="similarity">
    <text evidence="3">Belongs to the SPC25 family.</text>
</comment>
<dbReference type="Pfam" id="PF00561">
    <property type="entry name" value="Abhydrolase_1"/>
    <property type="match status" value="1"/>
</dbReference>
<keyword evidence="10" id="KW-0498">Mitosis</keyword>
<keyword evidence="13" id="KW-0131">Cell cycle</keyword>
<sequence>MSFDPEIQSRIEQVSEKFNEFISRQKNEIVQAKEEYLHTVSQLQSEHKELILKVKECEDREKELGHQLSKEAGDVQGSQSRITELNLRHRQLLEDKRQLESQVEELQGKVVSKREELSKLKQAKSRQSDLDLPETLIYEQLLGFKIEGLKDNLLRFVFENVNSQDPKRQCSLDLNVSNHLYSIERVEPQLPKDKLDALLDSFNESRDLTQFLKHTRQIAIVPEFELESGYLLTRVPVAYKTWGKLNEKGDNCMVICHALTGSSDVADWWGPLLGPGRAFDPTKFFIVCLNSLGSPYGSASPVTLNPETGERWGPEFPLCTVRDDVAIHRLILDSLGVKQIAVVIGGSMGGMLTLEWAFYGVDYVKNIIPLATSARHSAWCISWGEAQRQCIYSDPKYLDGYYDLNDPPATGLGAARMSALLTYRSRNSFEQRFGRKDPNLVKSIKAKNIAPSSPSHRQPSTAQEEHWAIHNEGHKRGRKLADEPVGSETSQERSNSVSSTSTTASSNSVTHRHQTFFSAQSYLRYQGDKFINRFDANCYISITRKLDTHDIARDRDGDLESLLGSLKQQALVVGISSDGLFTYSEQETIAQFMPNAELVKIDSPEGHDAFLLEFASINQMIMDFLNRECADIVNAPGIPWEEEPVTEIKESVFGEAEDVTNW</sequence>
<evidence type="ECO:0000256" key="4">
    <source>
        <dbReference type="ARBA" id="ARBA00006886"/>
    </source>
</evidence>
<feature type="compositionally biased region" description="Basic and acidic residues" evidence="16">
    <location>
        <begin position="463"/>
        <end position="482"/>
    </location>
</feature>
<reference evidence="19 20" key="1">
    <citation type="journal article" date="2016" name="Proc. Natl. Acad. Sci. U.S.A.">
        <title>Comparative genomics of biotechnologically important yeasts.</title>
        <authorList>
            <person name="Riley R."/>
            <person name="Haridas S."/>
            <person name="Wolfe K.H."/>
            <person name="Lopes M.R."/>
            <person name="Hittinger C.T."/>
            <person name="Goeker M."/>
            <person name="Salamov A.A."/>
            <person name="Wisecaver J.H."/>
            <person name="Long T.M."/>
            <person name="Calvey C.H."/>
            <person name="Aerts A.L."/>
            <person name="Barry K.W."/>
            <person name="Choi C."/>
            <person name="Clum A."/>
            <person name="Coughlan A.Y."/>
            <person name="Deshpande S."/>
            <person name="Douglass A.P."/>
            <person name="Hanson S.J."/>
            <person name="Klenk H.-P."/>
            <person name="LaButti K.M."/>
            <person name="Lapidus A."/>
            <person name="Lindquist E.A."/>
            <person name="Lipzen A.M."/>
            <person name="Meier-Kolthoff J.P."/>
            <person name="Ohm R.A."/>
            <person name="Otillar R.P."/>
            <person name="Pangilinan J.L."/>
            <person name="Peng Y."/>
            <person name="Rokas A."/>
            <person name="Rosa C.A."/>
            <person name="Scheuner C."/>
            <person name="Sibirny A.A."/>
            <person name="Slot J.C."/>
            <person name="Stielow J.B."/>
            <person name="Sun H."/>
            <person name="Kurtzman C.P."/>
            <person name="Blackwell M."/>
            <person name="Grigoriev I.V."/>
            <person name="Jeffries T.W."/>
        </authorList>
    </citation>
    <scope>NUCLEOTIDE SEQUENCE [LARGE SCALE GENOMIC DNA]</scope>
    <source>
        <strain evidence="20">ATCC 18201 / CBS 1600 / BCRC 20928 / JCM 3617 / NBRC 0987 / NRRL Y-1542</strain>
    </source>
</reference>
<dbReference type="Proteomes" id="UP000094389">
    <property type="component" value="Unassembled WGS sequence"/>
</dbReference>
<evidence type="ECO:0000256" key="12">
    <source>
        <dbReference type="ARBA" id="ARBA00023054"/>
    </source>
</evidence>
<gene>
    <name evidence="19" type="ORF">CYBJADRAFT_174963</name>
</gene>
<evidence type="ECO:0000256" key="3">
    <source>
        <dbReference type="ARBA" id="ARBA00006379"/>
    </source>
</evidence>
<keyword evidence="12 15" id="KW-0175">Coiled coil</keyword>
<keyword evidence="14" id="KW-0137">Centromere</keyword>
<dbReference type="AlphaFoldDB" id="A0A1E4RWQ2"/>
<feature type="region of interest" description="Disordered" evidence="16">
    <location>
        <begin position="445"/>
        <end position="510"/>
    </location>
</feature>
<feature type="coiled-coil region" evidence="15">
    <location>
        <begin position="40"/>
        <end position="123"/>
    </location>
</feature>
<dbReference type="EMBL" id="KV453939">
    <property type="protein sequence ID" value="ODV71676.1"/>
    <property type="molecule type" value="Genomic_DNA"/>
</dbReference>
<evidence type="ECO:0000256" key="15">
    <source>
        <dbReference type="SAM" id="Coils"/>
    </source>
</evidence>
<comment type="similarity">
    <text evidence="4">Belongs to the AB hydrolase superfamily. MetX family.</text>
</comment>
<dbReference type="GO" id="GO:0051301">
    <property type="term" value="P:cell division"/>
    <property type="evidence" value="ECO:0007669"/>
    <property type="project" value="UniProtKB-KW"/>
</dbReference>
<comment type="subunit">
    <text evidence="5">Component of the NDC80 complex, which consists of NDC80, NUF2, SPC24 and SPC25.</text>
</comment>
<dbReference type="GO" id="GO:0007059">
    <property type="term" value="P:chromosome segregation"/>
    <property type="evidence" value="ECO:0007669"/>
    <property type="project" value="InterPro"/>
</dbReference>
<comment type="subcellular location">
    <subcellularLocation>
        <location evidence="2">Chromosome</location>
        <location evidence="2">Centromere</location>
        <location evidence="2">Kinetochore</location>
    </subcellularLocation>
</comment>
<feature type="compositionally biased region" description="Polar residues" evidence="16">
    <location>
        <begin position="450"/>
        <end position="462"/>
    </location>
</feature>
<evidence type="ECO:0000256" key="5">
    <source>
        <dbReference type="ARBA" id="ARBA00011562"/>
    </source>
</evidence>
<evidence type="ECO:0000256" key="10">
    <source>
        <dbReference type="ARBA" id="ARBA00022776"/>
    </source>
</evidence>
<evidence type="ECO:0000256" key="1">
    <source>
        <dbReference type="ARBA" id="ARBA00002772"/>
    </source>
</evidence>
<feature type="domain" description="Chromosome segregation protein Spc25 C-terminal" evidence="18">
    <location>
        <begin position="150"/>
        <end position="217"/>
    </location>
</feature>
<evidence type="ECO:0000256" key="14">
    <source>
        <dbReference type="ARBA" id="ARBA00023328"/>
    </source>
</evidence>